<dbReference type="AlphaFoldDB" id="M2R2G4"/>
<feature type="compositionally biased region" description="Acidic residues" evidence="1">
    <location>
        <begin position="739"/>
        <end position="749"/>
    </location>
</feature>
<organism evidence="2 3">
    <name type="scientific">Ceriporiopsis subvermispora (strain B)</name>
    <name type="common">White-rot fungus</name>
    <name type="synonym">Gelatoporia subvermispora</name>
    <dbReference type="NCBI Taxonomy" id="914234"/>
    <lineage>
        <taxon>Eukaryota</taxon>
        <taxon>Fungi</taxon>
        <taxon>Dikarya</taxon>
        <taxon>Basidiomycota</taxon>
        <taxon>Agaricomycotina</taxon>
        <taxon>Agaricomycetes</taxon>
        <taxon>Polyporales</taxon>
        <taxon>Gelatoporiaceae</taxon>
        <taxon>Gelatoporia</taxon>
    </lineage>
</organism>
<name>M2R2G4_CERS8</name>
<feature type="non-terminal residue" evidence="2">
    <location>
        <position position="856"/>
    </location>
</feature>
<feature type="region of interest" description="Disordered" evidence="1">
    <location>
        <begin position="723"/>
        <end position="754"/>
    </location>
</feature>
<accession>M2R2G4</accession>
<dbReference type="OrthoDB" id="2436145at2759"/>
<feature type="compositionally biased region" description="Basic and acidic residues" evidence="1">
    <location>
        <begin position="725"/>
        <end position="734"/>
    </location>
</feature>
<evidence type="ECO:0000313" key="3">
    <source>
        <dbReference type="Proteomes" id="UP000016930"/>
    </source>
</evidence>
<gene>
    <name evidence="2" type="ORF">CERSUDRAFT_28615</name>
</gene>
<evidence type="ECO:0000313" key="2">
    <source>
        <dbReference type="EMBL" id="EMD33086.1"/>
    </source>
</evidence>
<protein>
    <submittedName>
        <fullName evidence="2">Uncharacterized protein</fullName>
    </submittedName>
</protein>
<feature type="compositionally biased region" description="Polar residues" evidence="1">
    <location>
        <begin position="518"/>
        <end position="528"/>
    </location>
</feature>
<proteinExistence type="predicted"/>
<dbReference type="EMBL" id="KB445807">
    <property type="protein sequence ID" value="EMD33086.1"/>
    <property type="molecule type" value="Genomic_DNA"/>
</dbReference>
<dbReference type="STRING" id="914234.M2R2G4"/>
<keyword evidence="3" id="KW-1185">Reference proteome</keyword>
<feature type="non-terminal residue" evidence="2">
    <location>
        <position position="1"/>
    </location>
</feature>
<reference evidence="2 3" key="1">
    <citation type="journal article" date="2012" name="Proc. Natl. Acad. Sci. U.S.A.">
        <title>Comparative genomics of Ceriporiopsis subvermispora and Phanerochaete chrysosporium provide insight into selective ligninolysis.</title>
        <authorList>
            <person name="Fernandez-Fueyo E."/>
            <person name="Ruiz-Duenas F.J."/>
            <person name="Ferreira P."/>
            <person name="Floudas D."/>
            <person name="Hibbett D.S."/>
            <person name="Canessa P."/>
            <person name="Larrondo L.F."/>
            <person name="James T.Y."/>
            <person name="Seelenfreund D."/>
            <person name="Lobos S."/>
            <person name="Polanco R."/>
            <person name="Tello M."/>
            <person name="Honda Y."/>
            <person name="Watanabe T."/>
            <person name="Watanabe T."/>
            <person name="Ryu J.S."/>
            <person name="Kubicek C.P."/>
            <person name="Schmoll M."/>
            <person name="Gaskell J."/>
            <person name="Hammel K.E."/>
            <person name="St John F.J."/>
            <person name="Vanden Wymelenberg A."/>
            <person name="Sabat G."/>
            <person name="Splinter BonDurant S."/>
            <person name="Syed K."/>
            <person name="Yadav J.S."/>
            <person name="Doddapaneni H."/>
            <person name="Subramanian V."/>
            <person name="Lavin J.L."/>
            <person name="Oguiza J.A."/>
            <person name="Perez G."/>
            <person name="Pisabarro A.G."/>
            <person name="Ramirez L."/>
            <person name="Santoyo F."/>
            <person name="Master E."/>
            <person name="Coutinho P.M."/>
            <person name="Henrissat B."/>
            <person name="Lombard V."/>
            <person name="Magnuson J.K."/>
            <person name="Kuees U."/>
            <person name="Hori C."/>
            <person name="Igarashi K."/>
            <person name="Samejima M."/>
            <person name="Held B.W."/>
            <person name="Barry K.W."/>
            <person name="LaButti K.M."/>
            <person name="Lapidus A."/>
            <person name="Lindquist E.A."/>
            <person name="Lucas S.M."/>
            <person name="Riley R."/>
            <person name="Salamov A.A."/>
            <person name="Hoffmeister D."/>
            <person name="Schwenk D."/>
            <person name="Hadar Y."/>
            <person name="Yarden O."/>
            <person name="de Vries R.P."/>
            <person name="Wiebenga A."/>
            <person name="Stenlid J."/>
            <person name="Eastwood D."/>
            <person name="Grigoriev I.V."/>
            <person name="Berka R.M."/>
            <person name="Blanchette R.A."/>
            <person name="Kersten P."/>
            <person name="Martinez A.T."/>
            <person name="Vicuna R."/>
            <person name="Cullen D."/>
        </authorList>
    </citation>
    <scope>NUCLEOTIDE SEQUENCE [LARGE SCALE GENOMIC DNA]</scope>
    <source>
        <strain evidence="2 3">B</strain>
    </source>
</reference>
<feature type="region of interest" description="Disordered" evidence="1">
    <location>
        <begin position="510"/>
        <end position="529"/>
    </location>
</feature>
<dbReference type="Proteomes" id="UP000016930">
    <property type="component" value="Unassembled WGS sequence"/>
</dbReference>
<sequence>PHGQKTTVGQRQAALENDRWTKVVEPRRVRCGGCDKWISLRENREYELANWQKHKTTCAAITGVVKKRILVKVKPAKTRDHESQVAVKVEVPDNGNKAVKERFWTKSEKQRLDYALKAWARWEVDYNESHVRSTRCTGTTVNASRICDACQALSTDRSLKAVVRKAKQESELPQDEQQAMHAAREKYVPRTFRNVEARALQSKLQDPIVWNIWKTLEKHDSTKCFLQLYQYAVEGHLKKHQTFTDICSVLADRLRRENAAEPNSKLKYGMRYPRNYLNFMTLLRSHGQNSAQQYGILTGQLGGPSPRLLRRIVSRSPDCLQNPMLDFENLARVKRWLDSRHFSDVPVAIAGDCTKVHKRLTYSNDFGSHVLGSVFTLSECSVDDPKDIDEIISRVKKEDAYATQTRAILVKVPIPQIPPFVIALLPVNGSDTAEKIHSLHMRILQMAAQLQMRVVSFSADGAASEISAQSMMDHETTELPHLEYEYKAYGIHVRAPVFKVTGPLVSISDPQHARKTSRNQPQHGTHTASLGRGYLVNTSLIQLYETGNAGLVHHDVENVDKQDDDAARRVFHHIALAATTVPIDGTDNRSYYPEQPFCPWLMGTEFVEHFFGLARTLLPNFTYAELLKLVKHVMLRQRILLSGNFSIKKERDSKSGYSLDFDTSPLSPEDLRHARVTITRTQINKLVVLAYKEASAIAKQLLRISVPTSALILQPLGRRQIKKQALPEREKDEGVGNSSDEEIDEDPDTADSTSNLEGAICEAAHYTARYAALSEDYEETLLQFQTLAVCDSDLPPQVPGETTLLDTVDQYQSSAYEADPTSDILDAKDRVSISAMLDVRRCHQSGTSTKSERTVM</sequence>
<dbReference type="HOGENOM" id="CLU_003111_0_0_1"/>
<evidence type="ECO:0000256" key="1">
    <source>
        <dbReference type="SAM" id="MobiDB-lite"/>
    </source>
</evidence>